<evidence type="ECO:0000256" key="2">
    <source>
        <dbReference type="ARBA" id="ARBA00022645"/>
    </source>
</evidence>
<feature type="active site" description="Nucleophile" evidence="6">
    <location>
        <position position="111"/>
    </location>
</feature>
<protein>
    <submittedName>
        <fullName evidence="9">LD-carboxypeptidase</fullName>
    </submittedName>
</protein>
<dbReference type="InterPro" id="IPR040449">
    <property type="entry name" value="Peptidase_S66_N"/>
</dbReference>
<dbReference type="Gene3D" id="3.50.30.60">
    <property type="entry name" value="LD-carboxypeptidase A C-terminal domain-like"/>
    <property type="match status" value="1"/>
</dbReference>
<keyword evidence="4" id="KW-0378">Hydrolase</keyword>
<feature type="domain" description="LD-carboxypeptidase N-terminal" evidence="7">
    <location>
        <begin position="15"/>
        <end position="131"/>
    </location>
</feature>
<dbReference type="Proteomes" id="UP000239663">
    <property type="component" value="Unassembled WGS sequence"/>
</dbReference>
<evidence type="ECO:0000256" key="6">
    <source>
        <dbReference type="PIRSR" id="PIRSR028757-1"/>
    </source>
</evidence>
<dbReference type="Pfam" id="PF17676">
    <property type="entry name" value="Peptidase_S66C"/>
    <property type="match status" value="1"/>
</dbReference>
<dbReference type="GO" id="GO:0004180">
    <property type="term" value="F:carboxypeptidase activity"/>
    <property type="evidence" value="ECO:0007669"/>
    <property type="project" value="UniProtKB-KW"/>
</dbReference>
<keyword evidence="10" id="KW-1185">Reference proteome</keyword>
<dbReference type="GO" id="GO:0006508">
    <property type="term" value="P:proteolysis"/>
    <property type="evidence" value="ECO:0007669"/>
    <property type="project" value="UniProtKB-KW"/>
</dbReference>
<reference evidence="9 10" key="1">
    <citation type="submission" date="2017-12" db="EMBL/GenBank/DDBJ databases">
        <title>Taxonomic description and draft genome of Pradoshia cofamensis Gen. nov., sp. nov., a thermotolerant bacillale isolated from anterior gut of earthworm Eisenia fetida.</title>
        <authorList>
            <person name="Saha T."/>
            <person name="Chakraborty R."/>
        </authorList>
    </citation>
    <scope>NUCLEOTIDE SEQUENCE [LARGE SCALE GENOMIC DNA]</scope>
    <source>
        <strain evidence="9 10">EAG3</strain>
    </source>
</reference>
<dbReference type="EMBL" id="PKOZ01000006">
    <property type="protein sequence ID" value="PQD95044.1"/>
    <property type="molecule type" value="Genomic_DNA"/>
</dbReference>
<dbReference type="PANTHER" id="PTHR30237">
    <property type="entry name" value="MURAMOYLTETRAPEPTIDE CARBOXYPEPTIDASE"/>
    <property type="match status" value="1"/>
</dbReference>
<feature type="domain" description="LD-carboxypeptidase C-terminal" evidence="8">
    <location>
        <begin position="178"/>
        <end position="293"/>
    </location>
</feature>
<evidence type="ECO:0000256" key="1">
    <source>
        <dbReference type="ARBA" id="ARBA00010233"/>
    </source>
</evidence>
<dbReference type="GO" id="GO:0008236">
    <property type="term" value="F:serine-type peptidase activity"/>
    <property type="evidence" value="ECO:0007669"/>
    <property type="project" value="UniProtKB-KW"/>
</dbReference>
<keyword evidence="2 9" id="KW-0121">Carboxypeptidase</keyword>
<comment type="similarity">
    <text evidence="1">Belongs to the peptidase S66 family.</text>
</comment>
<dbReference type="OrthoDB" id="9807329at2"/>
<dbReference type="InterPro" id="IPR003507">
    <property type="entry name" value="S66_fam"/>
</dbReference>
<evidence type="ECO:0000256" key="5">
    <source>
        <dbReference type="ARBA" id="ARBA00022825"/>
    </source>
</evidence>
<dbReference type="InterPro" id="IPR040921">
    <property type="entry name" value="Peptidase_S66C"/>
</dbReference>
<evidence type="ECO:0000256" key="4">
    <source>
        <dbReference type="ARBA" id="ARBA00022801"/>
    </source>
</evidence>
<keyword evidence="5" id="KW-0720">Serine protease</keyword>
<dbReference type="Pfam" id="PF02016">
    <property type="entry name" value="Peptidase_S66"/>
    <property type="match status" value="1"/>
</dbReference>
<dbReference type="PANTHER" id="PTHR30237:SF2">
    <property type="entry name" value="MUREIN TETRAPEPTIDE CARBOXYPEPTIDASE"/>
    <property type="match status" value="1"/>
</dbReference>
<dbReference type="SUPFAM" id="SSF141986">
    <property type="entry name" value="LD-carboxypeptidase A C-terminal domain-like"/>
    <property type="match status" value="1"/>
</dbReference>
<accession>A0A2S7MZ27</accession>
<dbReference type="RefSeq" id="WP_104849749.1">
    <property type="nucleotide sequence ID" value="NZ_PKOZ01000006.1"/>
</dbReference>
<dbReference type="SUPFAM" id="SSF52317">
    <property type="entry name" value="Class I glutamine amidotransferase-like"/>
    <property type="match status" value="1"/>
</dbReference>
<dbReference type="InterPro" id="IPR027478">
    <property type="entry name" value="LdcA_N"/>
</dbReference>
<proteinExistence type="inferred from homology"/>
<dbReference type="PIRSF" id="PIRSF028757">
    <property type="entry name" value="LD-carboxypeptidase"/>
    <property type="match status" value="1"/>
</dbReference>
<comment type="caution">
    <text evidence="9">The sequence shown here is derived from an EMBL/GenBank/DDBJ whole genome shotgun (WGS) entry which is preliminary data.</text>
</comment>
<gene>
    <name evidence="9" type="ORF">CYL18_11995</name>
</gene>
<dbReference type="InterPro" id="IPR027461">
    <property type="entry name" value="Carboxypeptidase_A_C_sf"/>
</dbReference>
<dbReference type="Gene3D" id="3.40.50.10740">
    <property type="entry name" value="Class I glutamine amidotransferase-like"/>
    <property type="match status" value="1"/>
</dbReference>
<evidence type="ECO:0000313" key="10">
    <source>
        <dbReference type="Proteomes" id="UP000239663"/>
    </source>
</evidence>
<dbReference type="CDD" id="cd07025">
    <property type="entry name" value="Peptidase_S66"/>
    <property type="match status" value="1"/>
</dbReference>
<dbReference type="AlphaFoldDB" id="A0A2S7MZ27"/>
<evidence type="ECO:0000259" key="8">
    <source>
        <dbReference type="Pfam" id="PF17676"/>
    </source>
</evidence>
<feature type="active site" description="Charge relay system" evidence="6">
    <location>
        <position position="278"/>
    </location>
</feature>
<evidence type="ECO:0000259" key="7">
    <source>
        <dbReference type="Pfam" id="PF02016"/>
    </source>
</evidence>
<feature type="active site" description="Charge relay system" evidence="6">
    <location>
        <position position="209"/>
    </location>
</feature>
<evidence type="ECO:0000256" key="3">
    <source>
        <dbReference type="ARBA" id="ARBA00022670"/>
    </source>
</evidence>
<keyword evidence="3" id="KW-0645">Protease</keyword>
<name>A0A2S7MZ27_9BACI</name>
<evidence type="ECO:0000313" key="9">
    <source>
        <dbReference type="EMBL" id="PQD95044.1"/>
    </source>
</evidence>
<sequence length="313" mass="34561">MAVRPDKLKRGDKAGIIAPASPPDLANLKKAVPFFEETLGLELVFGNNIEKQYGYLAGRDEERAADVMDMFQDPDIKVIFCACGGYGTARMADRLDYEIIKDNPKIFWGYSDITYLHTAIRQRAGLVTFHGPMLASDIGKKDVHSQTKHSFKQLFSGDKLCYSEELNELDVLVEGKAEGELVGGNLCLITSSLGTKNELDTDGKILFIEDVHEEPRNVDRYLNQLWNAGKLQAIEGLVIGDFSDGEPERQKTLTLEEVLSHYADLIGKPAMKGFMIGHCDPHFAIPLGTIATIDTTSKTLAIESGVANESNEY</sequence>
<organism evidence="9 10">
    <name type="scientific">Pradoshia eiseniae</name>
    <dbReference type="NCBI Taxonomy" id="2064768"/>
    <lineage>
        <taxon>Bacteria</taxon>
        <taxon>Bacillati</taxon>
        <taxon>Bacillota</taxon>
        <taxon>Bacilli</taxon>
        <taxon>Bacillales</taxon>
        <taxon>Bacillaceae</taxon>
        <taxon>Pradoshia</taxon>
    </lineage>
</organism>
<dbReference type="InterPro" id="IPR029062">
    <property type="entry name" value="Class_I_gatase-like"/>
</dbReference>